<comment type="subcellular location">
    <subcellularLocation>
        <location evidence="2">Cytoplasm</location>
        <location evidence="2">Cytoskeleton</location>
        <location evidence="2">Flagellum axoneme</location>
    </subcellularLocation>
</comment>
<comment type="subunit">
    <text evidence="3">Component of the nexin-dynein regulatory complex (N-DRC).</text>
</comment>
<keyword evidence="7" id="KW-0969">Cilium</keyword>
<dbReference type="PANTHER" id="PTHR28656">
    <property type="entry name" value="COILED-COIL DOMAIN-CONTAINING PROTEIN 153"/>
    <property type="match status" value="1"/>
</dbReference>
<evidence type="ECO:0000256" key="7">
    <source>
        <dbReference type="ARBA" id="ARBA00023069"/>
    </source>
</evidence>
<evidence type="ECO:0000313" key="14">
    <source>
        <dbReference type="Proteomes" id="UP000261540"/>
    </source>
</evidence>
<keyword evidence="5" id="KW-0282">Flagellum</keyword>
<organism evidence="13 14">
    <name type="scientific">Paramormyrops kingsleyae</name>
    <dbReference type="NCBI Taxonomy" id="1676925"/>
    <lineage>
        <taxon>Eukaryota</taxon>
        <taxon>Metazoa</taxon>
        <taxon>Chordata</taxon>
        <taxon>Craniata</taxon>
        <taxon>Vertebrata</taxon>
        <taxon>Euteleostomi</taxon>
        <taxon>Actinopterygii</taxon>
        <taxon>Neopterygii</taxon>
        <taxon>Teleostei</taxon>
        <taxon>Osteoglossocephala</taxon>
        <taxon>Osteoglossomorpha</taxon>
        <taxon>Osteoglossiformes</taxon>
        <taxon>Mormyridae</taxon>
        <taxon>Paramormyrops</taxon>
    </lineage>
</organism>
<dbReference type="AlphaFoldDB" id="A0A3B3RS08"/>
<comment type="function">
    <text evidence="1">Component of the nexin-dynein regulatory complex (N-DRC), a key regulator of ciliary/flagellar motility which maintains the alignment and integrity of the distal axoneme and regulates microtubule sliding in motile axonemes.</text>
</comment>
<dbReference type="PANTHER" id="PTHR28656:SF1">
    <property type="entry name" value="COILED-COIL DOMAIN-CONTAINING PROTEIN 153"/>
    <property type="match status" value="1"/>
</dbReference>
<protein>
    <recommendedName>
        <fullName evidence="11">Dynein regulatory complex protein 12</fullName>
    </recommendedName>
</protein>
<dbReference type="GeneTree" id="ENSGT00940000167064"/>
<keyword evidence="9" id="KW-0966">Cell projection</keyword>
<dbReference type="Ensembl" id="ENSPKIT00000001714.1">
    <property type="protein sequence ID" value="ENSPKIP00000021088.1"/>
    <property type="gene ID" value="ENSPKIG00000005633.1"/>
</dbReference>
<feature type="coiled-coil region" evidence="12">
    <location>
        <begin position="62"/>
        <end position="128"/>
    </location>
</feature>
<dbReference type="Proteomes" id="UP000261540">
    <property type="component" value="Unplaced"/>
</dbReference>
<evidence type="ECO:0000313" key="13">
    <source>
        <dbReference type="Ensembl" id="ENSPKIP00000021088.1"/>
    </source>
</evidence>
<evidence type="ECO:0000256" key="5">
    <source>
        <dbReference type="ARBA" id="ARBA00022846"/>
    </source>
</evidence>
<proteinExistence type="inferred from homology"/>
<evidence type="ECO:0000256" key="9">
    <source>
        <dbReference type="ARBA" id="ARBA00023273"/>
    </source>
</evidence>
<keyword evidence="14" id="KW-1185">Reference proteome</keyword>
<evidence type="ECO:0000256" key="2">
    <source>
        <dbReference type="ARBA" id="ARBA00004611"/>
    </source>
</evidence>
<keyword evidence="4" id="KW-0963">Cytoplasm</keyword>
<reference evidence="13" key="1">
    <citation type="submission" date="2025-08" db="UniProtKB">
        <authorList>
            <consortium name="Ensembl"/>
        </authorList>
    </citation>
    <scope>IDENTIFICATION</scope>
</reference>
<comment type="similarity">
    <text evidence="10">Belongs to the DRC12 family.</text>
</comment>
<evidence type="ECO:0000256" key="12">
    <source>
        <dbReference type="SAM" id="Coils"/>
    </source>
</evidence>
<evidence type="ECO:0000256" key="4">
    <source>
        <dbReference type="ARBA" id="ARBA00022490"/>
    </source>
</evidence>
<keyword evidence="8" id="KW-0206">Cytoskeleton</keyword>
<sequence>MVLSMCIRACMSALRAEAVRRAQSTSADLWSRVRELEQKVMQGQHDKRDITTELNRQNMRAQMEIEIKVHKLETEVRDLSQQLAECREQLGAERDAQKRMAEEKDATIAHLQERLDRMDSDYERILHDCLDSLLALLSGERQKWQGESTCTHQELKSVLSEFNLNPLGASWDPVLGVRGWPALQCKWSG</sequence>
<evidence type="ECO:0000256" key="10">
    <source>
        <dbReference type="ARBA" id="ARBA00044754"/>
    </source>
</evidence>
<name>A0A3B3RS08_9TELE</name>
<evidence type="ECO:0000256" key="6">
    <source>
        <dbReference type="ARBA" id="ARBA00023054"/>
    </source>
</evidence>
<reference evidence="13" key="2">
    <citation type="submission" date="2025-09" db="UniProtKB">
        <authorList>
            <consortium name="Ensembl"/>
        </authorList>
    </citation>
    <scope>IDENTIFICATION</scope>
</reference>
<evidence type="ECO:0000256" key="3">
    <source>
        <dbReference type="ARBA" id="ARBA00011248"/>
    </source>
</evidence>
<keyword evidence="6 12" id="KW-0175">Coiled coil</keyword>
<accession>A0A3B3RS08</accession>
<dbReference type="STRING" id="1676925.ENSPKIP00000021088"/>
<evidence type="ECO:0000256" key="11">
    <source>
        <dbReference type="ARBA" id="ARBA00044800"/>
    </source>
</evidence>
<evidence type="ECO:0000256" key="1">
    <source>
        <dbReference type="ARBA" id="ARBA00003029"/>
    </source>
</evidence>
<dbReference type="InterPro" id="IPR033585">
    <property type="entry name" value="DRC12-like"/>
</dbReference>
<evidence type="ECO:0000256" key="8">
    <source>
        <dbReference type="ARBA" id="ARBA00023212"/>
    </source>
</evidence>